<feature type="transmembrane region" description="Helical" evidence="1">
    <location>
        <begin position="20"/>
        <end position="37"/>
    </location>
</feature>
<comment type="caution">
    <text evidence="4">The sequence shown here is derived from an EMBL/GenBank/DDBJ whole genome shotgun (WGS) entry which is preliminary data.</text>
</comment>
<dbReference type="InterPro" id="IPR002656">
    <property type="entry name" value="Acyl_transf_3_dom"/>
</dbReference>
<reference evidence="4 5" key="1">
    <citation type="submission" date="2019-03" db="EMBL/GenBank/DDBJ databases">
        <title>Genomic Encyclopedia of Type Strains, Phase IV (KMG-IV): sequencing the most valuable type-strain genomes for metagenomic binning, comparative biology and taxonomic classification.</title>
        <authorList>
            <person name="Goeker M."/>
        </authorList>
    </citation>
    <scope>NUCLEOTIDE SEQUENCE [LARGE SCALE GENOMIC DNA]</scope>
    <source>
        <strain evidence="4 5">DSM 2286</strain>
    </source>
</reference>
<feature type="transmembrane region" description="Helical" evidence="1">
    <location>
        <begin position="135"/>
        <end position="156"/>
    </location>
</feature>
<keyword evidence="1" id="KW-0812">Transmembrane</keyword>
<feature type="transmembrane region" description="Helical" evidence="1">
    <location>
        <begin position="88"/>
        <end position="104"/>
    </location>
</feature>
<feature type="transmembrane region" description="Helical" evidence="1">
    <location>
        <begin position="111"/>
        <end position="129"/>
    </location>
</feature>
<accession>A0A4R1PKB5</accession>
<evidence type="ECO:0000313" key="5">
    <source>
        <dbReference type="Proteomes" id="UP000295169"/>
    </source>
</evidence>
<organism evidence="4 5">
    <name type="scientific">Azotobacter chroococcum</name>
    <dbReference type="NCBI Taxonomy" id="353"/>
    <lineage>
        <taxon>Bacteria</taxon>
        <taxon>Pseudomonadati</taxon>
        <taxon>Pseudomonadota</taxon>
        <taxon>Gammaproteobacteria</taxon>
        <taxon>Pseudomonadales</taxon>
        <taxon>Pseudomonadaceae</taxon>
        <taxon>Azotobacter</taxon>
    </lineage>
</organism>
<proteinExistence type="predicted"/>
<gene>
    <name evidence="4" type="ORF">EV691_11842</name>
</gene>
<evidence type="ECO:0000256" key="1">
    <source>
        <dbReference type="SAM" id="Phobius"/>
    </source>
</evidence>
<sequence length="574" mass="64945">MGVWSFRQFYIRRALRLLPALYVVLGSVLVLGYFFYLPGDYALLSQSALSSLLFSANIFFWKNSGGYFSPNAEEMPFLHVWSLSVEEQFYFVWPFLFFLICKIFELRGRRLFVLLLVFLSFCLAEIGVASDYSGAYFLLPFRAGELLLGSLLALSLEDSRYSGFESKVLANGIAVAGMALILASAIFLDESSSFPGVNAFFPCVGAALVIVAPLYGQNFVSCLLSTRSLVFVGLISYSLYLWHWPVVSLLRYLRVDLTPIVMFTAIALSIFLGFLSWRFVESFFRSNASRDSRIVFFLATPVFLIVSFGPILIYLKDGLPGRFPYALLTQEELNNERQRYWQGIKTIDTDFTEGGGTKKVLLVGNSHANDLSYSLTENDFQGKIKLIGTTHYCFNFGFGAVFSEKVDHCRERFSAVIGSPELRSADVIYLHDNWGGKDFDGLVRVLQMIRSVTTAPIYVIGPKMIFEESALNISKYAQQDRFITPLSINKYSRRFQRKDLVDYDNELKEFFDRDLGLASVQYVSALDAQCGVEMNCDILSEDTGEYLYFDAGHFTLAGAKIFGKKLKERNSFLF</sequence>
<evidence type="ECO:0000259" key="2">
    <source>
        <dbReference type="Pfam" id="PF01757"/>
    </source>
</evidence>
<name>A0A4R1PKB5_9GAMM</name>
<evidence type="ECO:0000259" key="3">
    <source>
        <dbReference type="Pfam" id="PF19040"/>
    </source>
</evidence>
<dbReference type="GO" id="GO:0009103">
    <property type="term" value="P:lipopolysaccharide biosynthetic process"/>
    <property type="evidence" value="ECO:0007669"/>
    <property type="project" value="TreeGrafter"/>
</dbReference>
<dbReference type="GO" id="GO:0016747">
    <property type="term" value="F:acyltransferase activity, transferring groups other than amino-acyl groups"/>
    <property type="evidence" value="ECO:0007669"/>
    <property type="project" value="InterPro"/>
</dbReference>
<dbReference type="EMBL" id="SMMU01000018">
    <property type="protein sequence ID" value="TCL29438.1"/>
    <property type="molecule type" value="Genomic_DNA"/>
</dbReference>
<dbReference type="PANTHER" id="PTHR23028">
    <property type="entry name" value="ACETYLTRANSFERASE"/>
    <property type="match status" value="1"/>
</dbReference>
<keyword evidence="1" id="KW-1133">Transmembrane helix</keyword>
<dbReference type="InterPro" id="IPR050879">
    <property type="entry name" value="Acyltransferase_3"/>
</dbReference>
<dbReference type="GO" id="GO:0016020">
    <property type="term" value="C:membrane"/>
    <property type="evidence" value="ECO:0007669"/>
    <property type="project" value="TreeGrafter"/>
</dbReference>
<feature type="domain" description="SGNH" evidence="3">
    <location>
        <begin position="354"/>
        <end position="566"/>
    </location>
</feature>
<protein>
    <submittedName>
        <fullName evidence="4">Peptidoglycan/LPS O-acetylase OafA/YrhL</fullName>
    </submittedName>
</protein>
<keyword evidence="1" id="KW-0472">Membrane</keyword>
<dbReference type="AlphaFoldDB" id="A0A4R1PKB5"/>
<dbReference type="Pfam" id="PF01757">
    <property type="entry name" value="Acyl_transf_3"/>
    <property type="match status" value="1"/>
</dbReference>
<dbReference type="PANTHER" id="PTHR23028:SF53">
    <property type="entry name" value="ACYL_TRANSF_3 DOMAIN-CONTAINING PROTEIN"/>
    <property type="match status" value="1"/>
</dbReference>
<feature type="transmembrane region" description="Helical" evidence="1">
    <location>
        <begin position="49"/>
        <end position="68"/>
    </location>
</feature>
<dbReference type="Pfam" id="PF19040">
    <property type="entry name" value="SGNH"/>
    <property type="match status" value="1"/>
</dbReference>
<evidence type="ECO:0000313" key="4">
    <source>
        <dbReference type="EMBL" id="TCL29438.1"/>
    </source>
</evidence>
<feature type="domain" description="Acyltransferase 3" evidence="2">
    <location>
        <begin position="5"/>
        <end position="275"/>
    </location>
</feature>
<dbReference type="InterPro" id="IPR043968">
    <property type="entry name" value="SGNH"/>
</dbReference>
<feature type="transmembrane region" description="Helical" evidence="1">
    <location>
        <begin position="257"/>
        <end position="280"/>
    </location>
</feature>
<feature type="transmembrane region" description="Helical" evidence="1">
    <location>
        <begin position="292"/>
        <end position="315"/>
    </location>
</feature>
<feature type="transmembrane region" description="Helical" evidence="1">
    <location>
        <begin position="228"/>
        <end position="245"/>
    </location>
</feature>
<feature type="transmembrane region" description="Helical" evidence="1">
    <location>
        <begin position="168"/>
        <end position="187"/>
    </location>
</feature>
<dbReference type="Proteomes" id="UP000295169">
    <property type="component" value="Unassembled WGS sequence"/>
</dbReference>
<feature type="transmembrane region" description="Helical" evidence="1">
    <location>
        <begin position="199"/>
        <end position="216"/>
    </location>
</feature>